<comment type="caution">
    <text evidence="2">The sequence shown here is derived from an EMBL/GenBank/DDBJ whole genome shotgun (WGS) entry which is preliminary data.</text>
</comment>
<evidence type="ECO:0008006" key="3">
    <source>
        <dbReference type="Google" id="ProtNLM"/>
    </source>
</evidence>
<evidence type="ECO:0000256" key="1">
    <source>
        <dbReference type="SAM" id="Phobius"/>
    </source>
</evidence>
<protein>
    <recommendedName>
        <fullName evidence="3">DUF5671 domain-containing protein</fullName>
    </recommendedName>
</protein>
<name>A0A0F9M3C0_9ZZZZ</name>
<sequence>MKSFKFVVVLMSSVALLASYIILLYTFFSAYLSPSKAVYVSINNLGEANLELVFLMATIPCIIYYVRCFSWSSKKREIWFSETV</sequence>
<keyword evidence="1" id="KW-0472">Membrane</keyword>
<accession>A0A0F9M3C0</accession>
<keyword evidence="1" id="KW-0812">Transmembrane</keyword>
<keyword evidence="1" id="KW-1133">Transmembrane helix</keyword>
<dbReference type="AlphaFoldDB" id="A0A0F9M3C0"/>
<proteinExistence type="predicted"/>
<feature type="transmembrane region" description="Helical" evidence="1">
    <location>
        <begin position="7"/>
        <end position="28"/>
    </location>
</feature>
<feature type="transmembrane region" description="Helical" evidence="1">
    <location>
        <begin position="48"/>
        <end position="66"/>
    </location>
</feature>
<gene>
    <name evidence="2" type="ORF">LCGC14_1204530</name>
</gene>
<evidence type="ECO:0000313" key="2">
    <source>
        <dbReference type="EMBL" id="KKM93816.1"/>
    </source>
</evidence>
<organism evidence="2">
    <name type="scientific">marine sediment metagenome</name>
    <dbReference type="NCBI Taxonomy" id="412755"/>
    <lineage>
        <taxon>unclassified sequences</taxon>
        <taxon>metagenomes</taxon>
        <taxon>ecological metagenomes</taxon>
    </lineage>
</organism>
<reference evidence="2" key="1">
    <citation type="journal article" date="2015" name="Nature">
        <title>Complex archaea that bridge the gap between prokaryotes and eukaryotes.</title>
        <authorList>
            <person name="Spang A."/>
            <person name="Saw J.H."/>
            <person name="Jorgensen S.L."/>
            <person name="Zaremba-Niedzwiedzka K."/>
            <person name="Martijn J."/>
            <person name="Lind A.E."/>
            <person name="van Eijk R."/>
            <person name="Schleper C."/>
            <person name="Guy L."/>
            <person name="Ettema T.J."/>
        </authorList>
    </citation>
    <scope>NUCLEOTIDE SEQUENCE</scope>
</reference>
<dbReference type="EMBL" id="LAZR01006219">
    <property type="protein sequence ID" value="KKM93816.1"/>
    <property type="molecule type" value="Genomic_DNA"/>
</dbReference>